<dbReference type="EMBL" id="CAADFF010000107">
    <property type="protein sequence ID" value="VFJ97750.1"/>
    <property type="molecule type" value="Genomic_DNA"/>
</dbReference>
<accession>A0A450UYW5</accession>
<evidence type="ECO:0000256" key="2">
    <source>
        <dbReference type="SAM" id="Phobius"/>
    </source>
</evidence>
<feature type="transmembrane region" description="Helical" evidence="2">
    <location>
        <begin position="408"/>
        <end position="425"/>
    </location>
</feature>
<feature type="compositionally biased region" description="Basic and acidic residues" evidence="1">
    <location>
        <begin position="21"/>
        <end position="31"/>
    </location>
</feature>
<evidence type="ECO:0000313" key="3">
    <source>
        <dbReference type="EMBL" id="VFJ97750.1"/>
    </source>
</evidence>
<feature type="transmembrane region" description="Helical" evidence="2">
    <location>
        <begin position="377"/>
        <end position="396"/>
    </location>
</feature>
<name>A0A450UYW5_9GAMM</name>
<evidence type="ECO:0000256" key="1">
    <source>
        <dbReference type="SAM" id="MobiDB-lite"/>
    </source>
</evidence>
<proteinExistence type="predicted"/>
<feature type="compositionally biased region" description="Low complexity" evidence="1">
    <location>
        <begin position="464"/>
        <end position="477"/>
    </location>
</feature>
<keyword evidence="2" id="KW-0812">Transmembrane</keyword>
<dbReference type="AlphaFoldDB" id="A0A450UYW5"/>
<sequence length="485" mass="53822">MNKDTSVVSEKVPATSSAGHPSEKGKSEKARPMGSSTYQPDESKSGENLARAIRQAESLIAYAAREGHALDPELLEILLDARESFRDGSLTAKPEVKFWLAYNRLVRELAPVTVEDLKENPFSPAKGGKGQLWDRGKTLGTANRMIRYYRLFAAFSLILLLITQIYWFIGSEVSMKLERIYTQYDAARTELVQYRVERKLSANQGGMAGDTTLMRLEKQRDFLNGLADTHYELLESWNKVWQTILFMEPFEGKITPYDNFTFEADQRQLREELEQIDENTPLGGAGAGAGAGAGTSTLSKRNEIMGRMDKAIRGYKYNEAVNRLYLNRVSAGFVLSALQGYLLPLLYGLLGAAVYILRQLSIATREMTFTQNTALHFRLRLLLGALTGMSIGWFVSPEGTSNLAISPFALAFLVGYNLEIMFMLMDKFIHSVNGMIGDRSNESKRTTPPENHGPTPKVAPPDRASATSEAKTAKTLAPPESSATT</sequence>
<organism evidence="3">
    <name type="scientific">Candidatus Kentrum sp. LFY</name>
    <dbReference type="NCBI Taxonomy" id="2126342"/>
    <lineage>
        <taxon>Bacteria</taxon>
        <taxon>Pseudomonadati</taxon>
        <taxon>Pseudomonadota</taxon>
        <taxon>Gammaproteobacteria</taxon>
        <taxon>Candidatus Kentrum</taxon>
    </lineage>
</organism>
<feature type="region of interest" description="Disordered" evidence="1">
    <location>
        <begin position="439"/>
        <end position="485"/>
    </location>
</feature>
<feature type="transmembrane region" description="Helical" evidence="2">
    <location>
        <begin position="148"/>
        <end position="169"/>
    </location>
</feature>
<feature type="compositionally biased region" description="Polar residues" evidence="1">
    <location>
        <begin position="1"/>
        <end position="19"/>
    </location>
</feature>
<reference evidence="3" key="1">
    <citation type="submission" date="2019-02" db="EMBL/GenBank/DDBJ databases">
        <authorList>
            <person name="Gruber-Vodicka R. H."/>
            <person name="Seah K. B. B."/>
        </authorList>
    </citation>
    <scope>NUCLEOTIDE SEQUENCE</scope>
    <source>
        <strain evidence="3">BECK_M7</strain>
    </source>
</reference>
<feature type="region of interest" description="Disordered" evidence="1">
    <location>
        <begin position="1"/>
        <end position="47"/>
    </location>
</feature>
<feature type="transmembrane region" description="Helical" evidence="2">
    <location>
        <begin position="333"/>
        <end position="357"/>
    </location>
</feature>
<gene>
    <name evidence="3" type="ORF">BECKLFY1418B_GA0070995_11076</name>
</gene>
<keyword evidence="2" id="KW-0472">Membrane</keyword>
<protein>
    <submittedName>
        <fullName evidence="3">Uncharacterized protein</fullName>
    </submittedName>
</protein>
<keyword evidence="2" id="KW-1133">Transmembrane helix</keyword>